<dbReference type="EMBL" id="AHMM02000017">
    <property type="protein sequence ID" value="EQA36421.1"/>
    <property type="molecule type" value="Genomic_DNA"/>
</dbReference>
<evidence type="ECO:0000313" key="1">
    <source>
        <dbReference type="EMBL" id="EQA36421.1"/>
    </source>
</evidence>
<protein>
    <submittedName>
        <fullName evidence="1">Uncharacterized protein</fullName>
    </submittedName>
</protein>
<reference evidence="1 2" key="1">
    <citation type="submission" date="2013-05" db="EMBL/GenBank/DDBJ databases">
        <authorList>
            <person name="Harkins D.M."/>
            <person name="Durkin A.S."/>
            <person name="Brinkac L.M."/>
            <person name="Haft D.H."/>
            <person name="Selengut J.D."/>
            <person name="Sanka R."/>
            <person name="DePew J."/>
            <person name="Purushe J."/>
            <person name="Hartskeerl R.A."/>
            <person name="Ahmed A."/>
            <person name="van der Linden H."/>
            <person name="Goris M.G.A."/>
            <person name="Vinetz J.M."/>
            <person name="Sutton G.G."/>
            <person name="Nierman W.C."/>
            <person name="Fouts D.E."/>
        </authorList>
    </citation>
    <scope>NUCLEOTIDE SEQUENCE [LARGE SCALE GENOMIC DNA]</scope>
    <source>
        <strain evidence="1 2">10</strain>
    </source>
</reference>
<gene>
    <name evidence="1" type="ORF">LEP1GSC047_2932</name>
</gene>
<evidence type="ECO:0000313" key="2">
    <source>
        <dbReference type="Proteomes" id="UP000018719"/>
    </source>
</evidence>
<comment type="caution">
    <text evidence="1">The sequence shown here is derived from an EMBL/GenBank/DDBJ whole genome shotgun (WGS) entry which is preliminary data.</text>
</comment>
<organism evidence="1 2">
    <name type="scientific">Leptospira inadai serovar Lyme str. 10</name>
    <dbReference type="NCBI Taxonomy" id="1049790"/>
    <lineage>
        <taxon>Bacteria</taxon>
        <taxon>Pseudomonadati</taxon>
        <taxon>Spirochaetota</taxon>
        <taxon>Spirochaetia</taxon>
        <taxon>Leptospirales</taxon>
        <taxon>Leptospiraceae</taxon>
        <taxon>Leptospira</taxon>
    </lineage>
</organism>
<proteinExistence type="predicted"/>
<name>V6HAI5_9LEPT</name>
<dbReference type="Proteomes" id="UP000018719">
    <property type="component" value="Unassembled WGS sequence"/>
</dbReference>
<dbReference type="AlphaFoldDB" id="V6HAI5"/>
<accession>V6HAI5</accession>
<sequence>MELVTSEEFLTSAMNFKSYRFRIGFCNPVYAQSIAPAASGKEFLEIAGGFFSSAKTSRPQASRAGPGLL</sequence>